<proteinExistence type="inferred from homology"/>
<reference evidence="8" key="1">
    <citation type="submission" date="2024-06" db="EMBL/GenBank/DDBJ databases">
        <authorList>
            <person name="Liu X."/>
            <person name="Lenzi L."/>
            <person name="Haldenby T S."/>
            <person name="Uol C."/>
        </authorList>
    </citation>
    <scope>NUCLEOTIDE SEQUENCE</scope>
</reference>
<feature type="domain" description="Glycoside hydrolase family 5 C-terminal" evidence="7">
    <location>
        <begin position="401"/>
        <end position="490"/>
    </location>
</feature>
<dbReference type="AlphaFoldDB" id="A0AAV2T453"/>
<dbReference type="GO" id="GO:1901136">
    <property type="term" value="P:carbohydrate derivative catabolic process"/>
    <property type="evidence" value="ECO:0007669"/>
    <property type="project" value="UniProtKB-ARBA"/>
</dbReference>
<dbReference type="PANTHER" id="PTHR31308">
    <property type="match status" value="1"/>
</dbReference>
<evidence type="ECO:0000313" key="8">
    <source>
        <dbReference type="EMBL" id="CAL5131485.1"/>
    </source>
</evidence>
<dbReference type="SUPFAM" id="SSF51445">
    <property type="entry name" value="(Trans)glycosidases"/>
    <property type="match status" value="1"/>
</dbReference>
<name>A0AAV2T453_CALDB</name>
<dbReference type="PANTHER" id="PTHR31308:SF3">
    <property type="entry name" value="ENDOGLYCOCERAMIDASE"/>
    <property type="match status" value="1"/>
</dbReference>
<keyword evidence="3 4" id="KW-0326">Glycosidase</keyword>
<dbReference type="Pfam" id="PF00150">
    <property type="entry name" value="Cellulase"/>
    <property type="match status" value="1"/>
</dbReference>
<dbReference type="InterPro" id="IPR013780">
    <property type="entry name" value="Glyco_hydro_b"/>
</dbReference>
<keyword evidence="5" id="KW-0732">Signal</keyword>
<protein>
    <recommendedName>
        <fullName evidence="10">Endoglycoceramidase</fullName>
    </recommendedName>
</protein>
<dbReference type="GO" id="GO:0004553">
    <property type="term" value="F:hydrolase activity, hydrolyzing O-glycosyl compounds"/>
    <property type="evidence" value="ECO:0007669"/>
    <property type="project" value="InterPro"/>
</dbReference>
<comment type="caution">
    <text evidence="8">The sequence shown here is derived from an EMBL/GenBank/DDBJ whole genome shotgun (WGS) entry which is preliminary data.</text>
</comment>
<dbReference type="InterPro" id="IPR052066">
    <property type="entry name" value="Glycosphingolipid_Hydrolases"/>
</dbReference>
<gene>
    <name evidence="8" type="ORF">CDAUBV1_LOCUS3906</name>
</gene>
<dbReference type="EMBL" id="CAXLJL010000095">
    <property type="protein sequence ID" value="CAL5131485.1"/>
    <property type="molecule type" value="Genomic_DNA"/>
</dbReference>
<evidence type="ECO:0000259" key="6">
    <source>
        <dbReference type="Pfam" id="PF00150"/>
    </source>
</evidence>
<dbReference type="Pfam" id="PF18564">
    <property type="entry name" value="Glyco_hydro_5_C"/>
    <property type="match status" value="1"/>
</dbReference>
<evidence type="ECO:0000256" key="2">
    <source>
        <dbReference type="ARBA" id="ARBA00022801"/>
    </source>
</evidence>
<organism evidence="8 9">
    <name type="scientific">Calicophoron daubneyi</name>
    <name type="common">Rumen fluke</name>
    <name type="synonym">Paramphistomum daubneyi</name>
    <dbReference type="NCBI Taxonomy" id="300641"/>
    <lineage>
        <taxon>Eukaryota</taxon>
        <taxon>Metazoa</taxon>
        <taxon>Spiralia</taxon>
        <taxon>Lophotrochozoa</taxon>
        <taxon>Platyhelminthes</taxon>
        <taxon>Trematoda</taxon>
        <taxon>Digenea</taxon>
        <taxon>Plagiorchiida</taxon>
        <taxon>Pronocephalata</taxon>
        <taxon>Paramphistomoidea</taxon>
        <taxon>Paramphistomidae</taxon>
        <taxon>Calicophoron</taxon>
    </lineage>
</organism>
<evidence type="ECO:0000256" key="5">
    <source>
        <dbReference type="SAM" id="SignalP"/>
    </source>
</evidence>
<keyword evidence="2 4" id="KW-0378">Hydrolase</keyword>
<dbReference type="Proteomes" id="UP001497525">
    <property type="component" value="Unassembled WGS sequence"/>
</dbReference>
<feature type="domain" description="Glycoside hydrolase family 5" evidence="6">
    <location>
        <begin position="36"/>
        <end position="382"/>
    </location>
</feature>
<evidence type="ECO:0000256" key="4">
    <source>
        <dbReference type="RuleBase" id="RU361153"/>
    </source>
</evidence>
<evidence type="ECO:0008006" key="10">
    <source>
        <dbReference type="Google" id="ProtNLM"/>
    </source>
</evidence>
<dbReference type="GO" id="GO:0000272">
    <property type="term" value="P:polysaccharide catabolic process"/>
    <property type="evidence" value="ECO:0007669"/>
    <property type="project" value="InterPro"/>
</dbReference>
<evidence type="ECO:0000256" key="3">
    <source>
        <dbReference type="ARBA" id="ARBA00023295"/>
    </source>
</evidence>
<sequence length="587" mass="67559">MGFNVLIPVYLLYAYALHSVHSMDKISLNENGLFTDAKGRVILLHGFNSVAHDRPWFDKQMLNRTRLEMFRNWGINVVRLGMMWTGVMPSRSSVDTEYLTNMGKLVDLLAEYGIYVLLDMHQDQLSSRFDSYDGIPPWLVDDLPPVPHGYEYPWPFSKRPYPYFKDYFTYACTECAEQLYTNATVYRYWGDFWQIVAKNFGRKNSVLGYELINEPPMSNFYKDYRHILAAYVGRNQLLPVYDYLVRRIRMEDSETLIFYEPLTYGVFTPGGTGFDRVPDALTDSLARTKSVLSYHYYCWPIVEANLSKPMPWWVKIACDKLLLPAVMRNTRKTIGRIGGGRFLTEFGYCVPDGNPTSINTMECAAVLSKADEEFQSWTYWDTKCLDEFGNVVTAQVNAFSRVYPVATLGNPIKMHFDQETGDFFYSFLPVHKQNTNATIIAEIFVPKSVHYPDGYSVGVEPSSMQLKADGNMLYIIAPAGTSQNTKTVNIHIRRGKSWEFLWSSLFKPTDVELFSLQTREKKEEVRYNGGNRALHSNLTHSVLKRPMMRLSPAVRRQILFPSETKVDKDEPKSAGLPFSRLLYVPAE</sequence>
<feature type="chain" id="PRO_5043506239" description="Endoglycoceramidase" evidence="5">
    <location>
        <begin position="23"/>
        <end position="587"/>
    </location>
</feature>
<dbReference type="Gene3D" id="2.60.40.1180">
    <property type="entry name" value="Golgi alpha-mannosidase II"/>
    <property type="match status" value="1"/>
</dbReference>
<dbReference type="InterPro" id="IPR041036">
    <property type="entry name" value="GH5_C"/>
</dbReference>
<accession>A0AAV2T453</accession>
<dbReference type="InterPro" id="IPR001547">
    <property type="entry name" value="Glyco_hydro_5"/>
</dbReference>
<comment type="similarity">
    <text evidence="1 4">Belongs to the glycosyl hydrolase 5 (cellulase A) family.</text>
</comment>
<evidence type="ECO:0000313" key="9">
    <source>
        <dbReference type="Proteomes" id="UP001497525"/>
    </source>
</evidence>
<dbReference type="GO" id="GO:0016042">
    <property type="term" value="P:lipid catabolic process"/>
    <property type="evidence" value="ECO:0007669"/>
    <property type="project" value="UniProtKB-ARBA"/>
</dbReference>
<dbReference type="Gene3D" id="3.20.20.80">
    <property type="entry name" value="Glycosidases"/>
    <property type="match status" value="1"/>
</dbReference>
<dbReference type="InterPro" id="IPR017853">
    <property type="entry name" value="GH"/>
</dbReference>
<evidence type="ECO:0000259" key="7">
    <source>
        <dbReference type="Pfam" id="PF18564"/>
    </source>
</evidence>
<evidence type="ECO:0000256" key="1">
    <source>
        <dbReference type="ARBA" id="ARBA00005641"/>
    </source>
</evidence>
<feature type="signal peptide" evidence="5">
    <location>
        <begin position="1"/>
        <end position="22"/>
    </location>
</feature>